<dbReference type="AlphaFoldDB" id="A0AA36ED67"/>
<protein>
    <submittedName>
        <fullName evidence="2">Uncharacterized protein</fullName>
    </submittedName>
</protein>
<keyword evidence="3" id="KW-1185">Reference proteome</keyword>
<feature type="coiled-coil region" evidence="1">
    <location>
        <begin position="103"/>
        <end position="130"/>
    </location>
</feature>
<gene>
    <name evidence="2" type="ORF">LSALG_LOCUS28733</name>
</gene>
<evidence type="ECO:0000313" key="3">
    <source>
        <dbReference type="Proteomes" id="UP001177003"/>
    </source>
</evidence>
<reference evidence="2" key="1">
    <citation type="submission" date="2023-04" db="EMBL/GenBank/DDBJ databases">
        <authorList>
            <person name="Vijverberg K."/>
            <person name="Xiong W."/>
            <person name="Schranz E."/>
        </authorList>
    </citation>
    <scope>NUCLEOTIDE SEQUENCE</scope>
</reference>
<organism evidence="2 3">
    <name type="scientific">Lactuca saligna</name>
    <name type="common">Willowleaf lettuce</name>
    <dbReference type="NCBI Taxonomy" id="75948"/>
    <lineage>
        <taxon>Eukaryota</taxon>
        <taxon>Viridiplantae</taxon>
        <taxon>Streptophyta</taxon>
        <taxon>Embryophyta</taxon>
        <taxon>Tracheophyta</taxon>
        <taxon>Spermatophyta</taxon>
        <taxon>Magnoliopsida</taxon>
        <taxon>eudicotyledons</taxon>
        <taxon>Gunneridae</taxon>
        <taxon>Pentapetalae</taxon>
        <taxon>asterids</taxon>
        <taxon>campanulids</taxon>
        <taxon>Asterales</taxon>
        <taxon>Asteraceae</taxon>
        <taxon>Cichorioideae</taxon>
        <taxon>Cichorieae</taxon>
        <taxon>Lactucinae</taxon>
        <taxon>Lactuca</taxon>
    </lineage>
</organism>
<keyword evidence="1" id="KW-0175">Coiled coil</keyword>
<dbReference type="GO" id="GO:0004842">
    <property type="term" value="F:ubiquitin-protein transferase activity"/>
    <property type="evidence" value="ECO:0007669"/>
    <property type="project" value="InterPro"/>
</dbReference>
<dbReference type="PANTHER" id="PTHR16047:SF13">
    <property type="entry name" value="E3 UBIQUITIN-PROTEIN LIGASE RFWD3"/>
    <property type="match status" value="1"/>
</dbReference>
<proteinExistence type="predicted"/>
<dbReference type="EMBL" id="OX465082">
    <property type="protein sequence ID" value="CAI9289495.1"/>
    <property type="molecule type" value="Genomic_DNA"/>
</dbReference>
<accession>A0AA36ED67</accession>
<sequence>MEDNRLIEKEEHHQDFEEDKVKESLNRGEIDGLFCPICFQAWTSGGEYQICPNSRKCPQCKKLCKLKDVRVLHAARLCVADEELQKRVITLEAECDYLKQSQKNVYECVLEEMRNEMDEKSMELKGKFREMCDEMDARHKLNEARCEALEKMFPEMPNMRGS</sequence>
<dbReference type="GO" id="GO:0036297">
    <property type="term" value="P:interstrand cross-link repair"/>
    <property type="evidence" value="ECO:0007669"/>
    <property type="project" value="InterPro"/>
</dbReference>
<evidence type="ECO:0000256" key="1">
    <source>
        <dbReference type="SAM" id="Coils"/>
    </source>
</evidence>
<dbReference type="GO" id="GO:0005634">
    <property type="term" value="C:nucleus"/>
    <property type="evidence" value="ECO:0007669"/>
    <property type="project" value="InterPro"/>
</dbReference>
<dbReference type="GO" id="GO:0016567">
    <property type="term" value="P:protein ubiquitination"/>
    <property type="evidence" value="ECO:0007669"/>
    <property type="project" value="InterPro"/>
</dbReference>
<name>A0AA36ED67_LACSI</name>
<dbReference type="Proteomes" id="UP001177003">
    <property type="component" value="Chromosome 6"/>
</dbReference>
<dbReference type="PANTHER" id="PTHR16047">
    <property type="entry name" value="RFWD3 PROTEIN"/>
    <property type="match status" value="1"/>
</dbReference>
<dbReference type="InterPro" id="IPR037381">
    <property type="entry name" value="RFWD3"/>
</dbReference>
<evidence type="ECO:0000313" key="2">
    <source>
        <dbReference type="EMBL" id="CAI9289495.1"/>
    </source>
</evidence>